<dbReference type="InterPro" id="IPR037518">
    <property type="entry name" value="MPN"/>
</dbReference>
<dbReference type="RefSeq" id="XP_018319491.1">
    <property type="nucleotide sequence ID" value="XM_018463989.2"/>
</dbReference>
<dbReference type="KEGG" id="apln:108732972"/>
<evidence type="ECO:0000313" key="9">
    <source>
        <dbReference type="Proteomes" id="UP000192223"/>
    </source>
</evidence>
<dbReference type="Gene3D" id="3.40.140.10">
    <property type="entry name" value="Cytidine Deaminase, domain 2"/>
    <property type="match status" value="1"/>
</dbReference>
<evidence type="ECO:0000256" key="1">
    <source>
        <dbReference type="ARBA" id="ARBA00022670"/>
    </source>
</evidence>
<gene>
    <name evidence="10 11" type="primary">LOC108732972</name>
</gene>
<feature type="compositionally biased region" description="Acidic residues" evidence="7">
    <location>
        <begin position="20"/>
        <end position="36"/>
    </location>
</feature>
<evidence type="ECO:0000313" key="10">
    <source>
        <dbReference type="RefSeq" id="XP_018319490.1"/>
    </source>
</evidence>
<dbReference type="PROSITE" id="PS50249">
    <property type="entry name" value="MPN"/>
    <property type="match status" value="1"/>
</dbReference>
<evidence type="ECO:0000259" key="8">
    <source>
        <dbReference type="PROSITE" id="PS50249"/>
    </source>
</evidence>
<evidence type="ECO:0000313" key="11">
    <source>
        <dbReference type="RefSeq" id="XP_018319491.1"/>
    </source>
</evidence>
<evidence type="ECO:0000256" key="5">
    <source>
        <dbReference type="ARBA" id="ARBA00023049"/>
    </source>
</evidence>
<dbReference type="Proteomes" id="UP000192223">
    <property type="component" value="Unplaced"/>
</dbReference>
<comment type="similarity">
    <text evidence="6">Belongs to the peptidase M67 family.</text>
</comment>
<evidence type="ECO:0000256" key="6">
    <source>
        <dbReference type="ARBA" id="ARBA00061577"/>
    </source>
</evidence>
<dbReference type="OrthoDB" id="167806at2759"/>
<keyword evidence="2" id="KW-0479">Metal-binding</keyword>
<feature type="compositionally biased region" description="Polar residues" evidence="7">
    <location>
        <begin position="1"/>
        <end position="19"/>
    </location>
</feature>
<feature type="region of interest" description="Disordered" evidence="7">
    <location>
        <begin position="593"/>
        <end position="629"/>
    </location>
</feature>
<evidence type="ECO:0000256" key="4">
    <source>
        <dbReference type="ARBA" id="ARBA00022833"/>
    </source>
</evidence>
<feature type="region of interest" description="Disordered" evidence="7">
    <location>
        <begin position="1"/>
        <end position="36"/>
    </location>
</feature>
<feature type="domain" description="MPN" evidence="8">
    <location>
        <begin position="232"/>
        <end position="368"/>
    </location>
</feature>
<organism evidence="9 10">
    <name type="scientific">Agrilus planipennis</name>
    <name type="common">Emerald ash borer</name>
    <name type="synonym">Agrilus marcopoli</name>
    <dbReference type="NCBI Taxonomy" id="224129"/>
    <lineage>
        <taxon>Eukaryota</taxon>
        <taxon>Metazoa</taxon>
        <taxon>Ecdysozoa</taxon>
        <taxon>Arthropoda</taxon>
        <taxon>Hexapoda</taxon>
        <taxon>Insecta</taxon>
        <taxon>Pterygota</taxon>
        <taxon>Neoptera</taxon>
        <taxon>Endopterygota</taxon>
        <taxon>Coleoptera</taxon>
        <taxon>Polyphaga</taxon>
        <taxon>Elateriformia</taxon>
        <taxon>Buprestoidea</taxon>
        <taxon>Buprestidae</taxon>
        <taxon>Agrilinae</taxon>
        <taxon>Agrilus</taxon>
    </lineage>
</organism>
<protein>
    <submittedName>
        <fullName evidence="10 11">MPN domain-containing protein CG4751-like isoform X1</fullName>
    </submittedName>
</protein>
<dbReference type="GO" id="GO:0046872">
    <property type="term" value="F:metal ion binding"/>
    <property type="evidence" value="ECO:0007669"/>
    <property type="project" value="UniProtKB-KW"/>
</dbReference>
<dbReference type="InterPro" id="IPR000555">
    <property type="entry name" value="JAMM/MPN+_dom"/>
</dbReference>
<keyword evidence="4" id="KW-0862">Zinc</keyword>
<accession>A0A1W4WHJ5</accession>
<sequence>MQTNLQSALLGDGSSTNNLTEEDDKDEPNEEAEEVDFVDEDCEGENGLQTNKQPAAISSTSRTVTLQMLLSSGVLYPGPGSMTIEYLGQRFVGDLLEDGKIQSQETGAIFASPSAWAVACKRFINPDKKSGCGWASVRYRGKKLDAYKNIYYKRKKELEQQKIERESRTINEQADKIDYQLFLTPLVTPNMSQSRIVVKHNTVANRTFTHDANTLVECIPFSNLGKIQPFLVSLSTNAVFLMDFHCHLTRSEVCGYLGGHWDVNSHTLQVTRAFPCRCSKTDKSQAAQIESEISKTMEKEQFTLVGWYHSHPFCAAAPTLRDIDSQLEYEIRMKGVSDNNYTPCIGIIISPYNFENASLESSIIAYWVIPPPENKPNEYGRPMLMSYSVAQDSILTPLVIEEMTKCVEYYNKEKDYINFKDSYRNTTYFSKLKTTLSSKFPRDQNEAAILEILGNVLSVYSNDKESPIIIPSISKNSQLFPSLSSSGVLNSNLMLNSDLARALFNSGSFPSTSSLLGFPGPFMSSSLATSSMYLPPSTFKPHDIIKPLSTSSPILSKPKIETKTTPLKIPSTNDIKTLKYGFTGDVDCFPQKSPVGMSSPAGKNENYSPDFSFSRSRSNTPKTEASNMDYSKIPKTDYSFESPKVPEFARGIDFSRTLDLSKPVDFSKLVEVPKSIDLSTSCRKEPDSKNDFSTLDLSLSNRNLNMEVMDEGPSDLSIPKGDKGE</sequence>
<dbReference type="RefSeq" id="XP_018319490.1">
    <property type="nucleotide sequence ID" value="XM_018463988.2"/>
</dbReference>
<dbReference type="InterPro" id="IPR050242">
    <property type="entry name" value="JAMM_MPN+_peptidase_M67A"/>
</dbReference>
<reference evidence="10 11" key="1">
    <citation type="submission" date="2025-04" db="UniProtKB">
        <authorList>
            <consortium name="RefSeq"/>
        </authorList>
    </citation>
    <scope>IDENTIFICATION</scope>
    <source>
        <tissue evidence="10 11">Entire body</tissue>
    </source>
</reference>
<keyword evidence="9" id="KW-1185">Reference proteome</keyword>
<dbReference type="GeneID" id="108732972"/>
<dbReference type="InterPro" id="IPR040843">
    <property type="entry name" value="RAMA"/>
</dbReference>
<dbReference type="CDD" id="cd08067">
    <property type="entry name" value="MPN_2A_DUB"/>
    <property type="match status" value="1"/>
</dbReference>
<keyword evidence="1" id="KW-0645">Protease</keyword>
<dbReference type="STRING" id="224129.A0A1W4WHJ5"/>
<dbReference type="Pfam" id="PF18755">
    <property type="entry name" value="RAMA"/>
    <property type="match status" value="1"/>
</dbReference>
<dbReference type="AlphaFoldDB" id="A0A1W4WHJ5"/>
<dbReference type="FunFam" id="3.40.140.10:FF:000053">
    <property type="entry name" value="MPN domain-containing protein CG4751"/>
    <property type="match status" value="1"/>
</dbReference>
<dbReference type="SUPFAM" id="SSF102712">
    <property type="entry name" value="JAB1/MPN domain"/>
    <property type="match status" value="1"/>
</dbReference>
<keyword evidence="3" id="KW-0378">Hydrolase</keyword>
<dbReference type="PANTHER" id="PTHR10410">
    <property type="entry name" value="EUKARYOTIC TRANSLATION INITIATION FACTOR 3 -RELATED"/>
    <property type="match status" value="1"/>
</dbReference>
<proteinExistence type="inferred from homology"/>
<dbReference type="GO" id="GO:0008237">
    <property type="term" value="F:metallopeptidase activity"/>
    <property type="evidence" value="ECO:0007669"/>
    <property type="project" value="UniProtKB-KW"/>
</dbReference>
<evidence type="ECO:0000256" key="7">
    <source>
        <dbReference type="SAM" id="MobiDB-lite"/>
    </source>
</evidence>
<evidence type="ECO:0000256" key="2">
    <source>
        <dbReference type="ARBA" id="ARBA00022723"/>
    </source>
</evidence>
<evidence type="ECO:0000256" key="3">
    <source>
        <dbReference type="ARBA" id="ARBA00022801"/>
    </source>
</evidence>
<feature type="region of interest" description="Disordered" evidence="7">
    <location>
        <begin position="705"/>
        <end position="725"/>
    </location>
</feature>
<dbReference type="GO" id="GO:0006508">
    <property type="term" value="P:proteolysis"/>
    <property type="evidence" value="ECO:0007669"/>
    <property type="project" value="UniProtKB-KW"/>
</dbReference>
<keyword evidence="5" id="KW-0482">Metalloprotease</keyword>
<name>A0A1W4WHJ5_AGRPL</name>
<feature type="compositionally biased region" description="Polar residues" evidence="7">
    <location>
        <begin position="605"/>
        <end position="629"/>
    </location>
</feature>
<dbReference type="Pfam" id="PF01398">
    <property type="entry name" value="JAB"/>
    <property type="match status" value="1"/>
</dbReference>